<dbReference type="Pfam" id="PF00386">
    <property type="entry name" value="C1q"/>
    <property type="match status" value="1"/>
</dbReference>
<feature type="non-terminal residue" evidence="5">
    <location>
        <position position="1"/>
    </location>
</feature>
<name>R7U6B2_CAPTE</name>
<dbReference type="GO" id="GO:0005576">
    <property type="term" value="C:extracellular region"/>
    <property type="evidence" value="ECO:0007669"/>
    <property type="project" value="UniProtKB-SubCell"/>
</dbReference>
<dbReference type="InterPro" id="IPR050822">
    <property type="entry name" value="Cerebellin_Synaptic_Org"/>
</dbReference>
<dbReference type="PANTHER" id="PTHR22923">
    <property type="entry name" value="CEREBELLIN-RELATED"/>
    <property type="match status" value="1"/>
</dbReference>
<accession>R7U6B2</accession>
<evidence type="ECO:0000313" key="6">
    <source>
        <dbReference type="EnsemblMetazoa" id="CapteP57561"/>
    </source>
</evidence>
<organism evidence="5">
    <name type="scientific">Capitella teleta</name>
    <name type="common">Polychaete worm</name>
    <dbReference type="NCBI Taxonomy" id="283909"/>
    <lineage>
        <taxon>Eukaryota</taxon>
        <taxon>Metazoa</taxon>
        <taxon>Spiralia</taxon>
        <taxon>Lophotrochozoa</taxon>
        <taxon>Annelida</taxon>
        <taxon>Polychaeta</taxon>
        <taxon>Sedentaria</taxon>
        <taxon>Scolecida</taxon>
        <taxon>Capitellidae</taxon>
        <taxon>Capitella</taxon>
    </lineage>
</organism>
<dbReference type="HOGENOM" id="CLU_001074_8_3_1"/>
<keyword evidence="3" id="KW-0732">Signal</keyword>
<dbReference type="OrthoDB" id="6144194at2759"/>
<dbReference type="OMA" id="WSHTNGE"/>
<reference evidence="5 7" key="2">
    <citation type="journal article" date="2013" name="Nature">
        <title>Insights into bilaterian evolution from three spiralian genomes.</title>
        <authorList>
            <person name="Simakov O."/>
            <person name="Marletaz F."/>
            <person name="Cho S.J."/>
            <person name="Edsinger-Gonzales E."/>
            <person name="Havlak P."/>
            <person name="Hellsten U."/>
            <person name="Kuo D.H."/>
            <person name="Larsson T."/>
            <person name="Lv J."/>
            <person name="Arendt D."/>
            <person name="Savage R."/>
            <person name="Osoegawa K."/>
            <person name="de Jong P."/>
            <person name="Grimwood J."/>
            <person name="Chapman J.A."/>
            <person name="Shapiro H."/>
            <person name="Aerts A."/>
            <person name="Otillar R.P."/>
            <person name="Terry A.Y."/>
            <person name="Boore J.L."/>
            <person name="Grigoriev I.V."/>
            <person name="Lindberg D.R."/>
            <person name="Seaver E.C."/>
            <person name="Weisblat D.A."/>
            <person name="Putnam N.H."/>
            <person name="Rokhsar D.S."/>
        </authorList>
    </citation>
    <scope>NUCLEOTIDE SEQUENCE</scope>
    <source>
        <strain evidence="5 7">I ESC-2004</strain>
    </source>
</reference>
<reference evidence="6" key="3">
    <citation type="submission" date="2015-06" db="UniProtKB">
        <authorList>
            <consortium name="EnsemblMetazoa"/>
        </authorList>
    </citation>
    <scope>IDENTIFICATION</scope>
</reference>
<dbReference type="SUPFAM" id="SSF49842">
    <property type="entry name" value="TNF-like"/>
    <property type="match status" value="1"/>
</dbReference>
<dbReference type="Gene3D" id="2.60.120.40">
    <property type="match status" value="1"/>
</dbReference>
<evidence type="ECO:0000256" key="1">
    <source>
        <dbReference type="ARBA" id="ARBA00004613"/>
    </source>
</evidence>
<dbReference type="InterPro" id="IPR001073">
    <property type="entry name" value="C1q_dom"/>
</dbReference>
<feature type="domain" description="C1q" evidence="4">
    <location>
        <begin position="1"/>
        <end position="105"/>
    </location>
</feature>
<evidence type="ECO:0000256" key="3">
    <source>
        <dbReference type="ARBA" id="ARBA00022729"/>
    </source>
</evidence>
<dbReference type="EMBL" id="AMQN01010124">
    <property type="status" value="NOT_ANNOTATED_CDS"/>
    <property type="molecule type" value="Genomic_DNA"/>
</dbReference>
<comment type="subcellular location">
    <subcellularLocation>
        <location evidence="1">Secreted</location>
    </subcellularLocation>
</comment>
<dbReference type="Proteomes" id="UP000014760">
    <property type="component" value="Unassembled WGS sequence"/>
</dbReference>
<dbReference type="STRING" id="283909.R7U6B2"/>
<dbReference type="PRINTS" id="PR00007">
    <property type="entry name" value="COMPLEMNTC1Q"/>
</dbReference>
<dbReference type="InterPro" id="IPR008983">
    <property type="entry name" value="Tumour_necrosis_fac-like_dom"/>
</dbReference>
<proteinExistence type="predicted"/>
<evidence type="ECO:0000259" key="4">
    <source>
        <dbReference type="PROSITE" id="PS50871"/>
    </source>
</evidence>
<dbReference type="AlphaFoldDB" id="R7U6B2"/>
<dbReference type="PROSITE" id="PS50871">
    <property type="entry name" value="C1Q"/>
    <property type="match status" value="1"/>
</dbReference>
<keyword evidence="2" id="KW-0964">Secreted</keyword>
<feature type="non-terminal residue" evidence="5">
    <location>
        <position position="105"/>
    </location>
</feature>
<dbReference type="PANTHER" id="PTHR22923:SF116">
    <property type="entry name" value="C1Q DOMAIN-CONTAINING PROTEIN"/>
    <property type="match status" value="1"/>
</dbReference>
<evidence type="ECO:0000256" key="2">
    <source>
        <dbReference type="ARBA" id="ARBA00022525"/>
    </source>
</evidence>
<dbReference type="EMBL" id="KB307090">
    <property type="protein sequence ID" value="ELT99221.1"/>
    <property type="molecule type" value="Genomic_DNA"/>
</dbReference>
<protein>
    <recommendedName>
        <fullName evidence="4">C1q domain-containing protein</fullName>
    </recommendedName>
</protein>
<dbReference type="EnsemblMetazoa" id="CapteT57561">
    <property type="protein sequence ID" value="CapteP57561"/>
    <property type="gene ID" value="CapteG57561"/>
</dbReference>
<evidence type="ECO:0000313" key="7">
    <source>
        <dbReference type="Proteomes" id="UP000014760"/>
    </source>
</evidence>
<reference evidence="7" key="1">
    <citation type="submission" date="2012-12" db="EMBL/GenBank/DDBJ databases">
        <authorList>
            <person name="Hellsten U."/>
            <person name="Grimwood J."/>
            <person name="Chapman J.A."/>
            <person name="Shapiro H."/>
            <person name="Aerts A."/>
            <person name="Otillar R.P."/>
            <person name="Terry A.Y."/>
            <person name="Boore J.L."/>
            <person name="Simakov O."/>
            <person name="Marletaz F."/>
            <person name="Cho S.-J."/>
            <person name="Edsinger-Gonzales E."/>
            <person name="Havlak P."/>
            <person name="Kuo D.-H."/>
            <person name="Larsson T."/>
            <person name="Lv J."/>
            <person name="Arendt D."/>
            <person name="Savage R."/>
            <person name="Osoegawa K."/>
            <person name="de Jong P."/>
            <person name="Lindberg D.R."/>
            <person name="Seaver E.C."/>
            <person name="Weisblat D.A."/>
            <person name="Putnam N.H."/>
            <person name="Grigoriev I.V."/>
            <person name="Rokhsar D.S."/>
        </authorList>
    </citation>
    <scope>NUCLEOTIDE SEQUENCE</scope>
    <source>
        <strain evidence="7">I ESC-2004</strain>
    </source>
</reference>
<gene>
    <name evidence="5" type="ORF">CAPTEDRAFT_57561</name>
</gene>
<dbReference type="SMART" id="SM00110">
    <property type="entry name" value="C1Q"/>
    <property type="match status" value="1"/>
</dbReference>
<keyword evidence="7" id="KW-1185">Reference proteome</keyword>
<sequence length="105" mass="11863">TITFDVQYTNVGDGFDVYSSHFVCKHNGTYLFATHILGQNEKDVYAWIMFNDKHKVPLHGDGRAGYGTGSQTVILQLRVDDHVWVQLSKDSGLLNDYTTFSGYLL</sequence>
<evidence type="ECO:0000313" key="5">
    <source>
        <dbReference type="EMBL" id="ELT99221.1"/>
    </source>
</evidence>